<feature type="transmembrane region" description="Helical" evidence="1">
    <location>
        <begin position="36"/>
        <end position="60"/>
    </location>
</feature>
<proteinExistence type="predicted"/>
<keyword evidence="1" id="KW-0472">Membrane</keyword>
<protein>
    <submittedName>
        <fullName evidence="2">Uncharacterized protein</fullName>
    </submittedName>
</protein>
<feature type="transmembrane region" description="Helical" evidence="1">
    <location>
        <begin position="12"/>
        <end position="30"/>
    </location>
</feature>
<sequence length="96" mass="11265">MMKKRNKFKHSMYLILALAMLVYALPLISFSGGWSWASAFGVVWALFAFLVIGAHLHYLLGVDEEKQKALDRIKAAKLRQWQMKWPEEPQRRQENM</sequence>
<reference evidence="2 3" key="1">
    <citation type="submission" date="2019-12" db="EMBL/GenBank/DDBJ databases">
        <title>Paenibacillus sp. nov., an endophytic bacterium isolated from the stem of Dendrobium.</title>
        <authorList>
            <person name="Zhao R."/>
        </authorList>
    </citation>
    <scope>NUCLEOTIDE SEQUENCE [LARGE SCALE GENOMIC DNA]</scope>
    <source>
        <strain evidence="2 3">HJL G12</strain>
    </source>
</reference>
<organism evidence="2 3">
    <name type="scientific">Paenibacillus dendrobii</name>
    <dbReference type="NCBI Taxonomy" id="2691084"/>
    <lineage>
        <taxon>Bacteria</taxon>
        <taxon>Bacillati</taxon>
        <taxon>Bacillota</taxon>
        <taxon>Bacilli</taxon>
        <taxon>Bacillales</taxon>
        <taxon>Paenibacillaceae</taxon>
        <taxon>Paenibacillus</taxon>
    </lineage>
</organism>
<gene>
    <name evidence="2" type="ORF">GRF59_10320</name>
</gene>
<evidence type="ECO:0000256" key="1">
    <source>
        <dbReference type="SAM" id="Phobius"/>
    </source>
</evidence>
<comment type="caution">
    <text evidence="2">The sequence shown here is derived from an EMBL/GenBank/DDBJ whole genome shotgun (WGS) entry which is preliminary data.</text>
</comment>
<name>A0A7X3IHG9_9BACL</name>
<dbReference type="AlphaFoldDB" id="A0A7X3IHG9"/>
<evidence type="ECO:0000313" key="2">
    <source>
        <dbReference type="EMBL" id="MWV44028.1"/>
    </source>
</evidence>
<keyword evidence="1" id="KW-1133">Transmembrane helix</keyword>
<dbReference type="EMBL" id="WUBI01000001">
    <property type="protein sequence ID" value="MWV44028.1"/>
    <property type="molecule type" value="Genomic_DNA"/>
</dbReference>
<dbReference type="Proteomes" id="UP000460318">
    <property type="component" value="Unassembled WGS sequence"/>
</dbReference>
<evidence type="ECO:0000313" key="3">
    <source>
        <dbReference type="Proteomes" id="UP000460318"/>
    </source>
</evidence>
<accession>A0A7X3IHG9</accession>
<keyword evidence="3" id="KW-1185">Reference proteome</keyword>
<keyword evidence="1" id="KW-0812">Transmembrane</keyword>